<dbReference type="InterPro" id="IPR036259">
    <property type="entry name" value="MFS_trans_sf"/>
</dbReference>
<evidence type="ECO:0000256" key="4">
    <source>
        <dbReference type="ARBA" id="ARBA00022989"/>
    </source>
</evidence>
<feature type="transmembrane region" description="Helical" evidence="6">
    <location>
        <begin position="398"/>
        <end position="418"/>
    </location>
</feature>
<keyword evidence="5 6" id="KW-0472">Membrane</keyword>
<dbReference type="Gene3D" id="1.20.1250.20">
    <property type="entry name" value="MFS general substrate transporter like domains"/>
    <property type="match status" value="1"/>
</dbReference>
<evidence type="ECO:0000256" key="2">
    <source>
        <dbReference type="ARBA" id="ARBA00022448"/>
    </source>
</evidence>
<dbReference type="Proteomes" id="UP000275180">
    <property type="component" value="Unassembled WGS sequence"/>
</dbReference>
<dbReference type="InterPro" id="IPR004752">
    <property type="entry name" value="AmpG_permease/AT-1"/>
</dbReference>
<feature type="transmembrane region" description="Helical" evidence="6">
    <location>
        <begin position="309"/>
        <end position="326"/>
    </location>
</feature>
<dbReference type="Pfam" id="PF07690">
    <property type="entry name" value="MFS_1"/>
    <property type="match status" value="1"/>
</dbReference>
<proteinExistence type="predicted"/>
<dbReference type="InterPro" id="IPR011701">
    <property type="entry name" value="MFS"/>
</dbReference>
<feature type="transmembrane region" description="Helical" evidence="6">
    <location>
        <begin position="89"/>
        <end position="110"/>
    </location>
</feature>
<evidence type="ECO:0000256" key="1">
    <source>
        <dbReference type="ARBA" id="ARBA00004141"/>
    </source>
</evidence>
<evidence type="ECO:0000313" key="7">
    <source>
        <dbReference type="EMBL" id="RMX14843.1"/>
    </source>
</evidence>
<dbReference type="GO" id="GO:0022857">
    <property type="term" value="F:transmembrane transporter activity"/>
    <property type="evidence" value="ECO:0007669"/>
    <property type="project" value="InterPro"/>
</dbReference>
<dbReference type="EMBL" id="RDQJ01000011">
    <property type="protein sequence ID" value="RMX14843.1"/>
    <property type="molecule type" value="Genomic_DNA"/>
</dbReference>
<accession>A0A3M6RIF3</accession>
<organism evidence="7 8">
    <name type="scientific">Vandammella animalimorsus</name>
    <dbReference type="NCBI Taxonomy" id="2029117"/>
    <lineage>
        <taxon>Bacteria</taxon>
        <taxon>Pseudomonadati</taxon>
        <taxon>Pseudomonadota</taxon>
        <taxon>Betaproteobacteria</taxon>
        <taxon>Burkholderiales</taxon>
        <taxon>Comamonadaceae</taxon>
        <taxon>Vandammella</taxon>
    </lineage>
</organism>
<comment type="subcellular location">
    <subcellularLocation>
        <location evidence="1">Membrane</location>
        <topology evidence="1">Multi-pass membrane protein</topology>
    </subcellularLocation>
</comment>
<evidence type="ECO:0000256" key="6">
    <source>
        <dbReference type="SAM" id="Phobius"/>
    </source>
</evidence>
<feature type="transmembrane region" description="Helical" evidence="6">
    <location>
        <begin position="186"/>
        <end position="206"/>
    </location>
</feature>
<feature type="transmembrane region" description="Helical" evidence="6">
    <location>
        <begin position="162"/>
        <end position="180"/>
    </location>
</feature>
<dbReference type="PANTHER" id="PTHR12778:SF10">
    <property type="entry name" value="MAJOR FACILITATOR SUPERFAMILY DOMAIN-CONTAINING PROTEIN 3"/>
    <property type="match status" value="1"/>
</dbReference>
<evidence type="ECO:0000256" key="5">
    <source>
        <dbReference type="ARBA" id="ARBA00023136"/>
    </source>
</evidence>
<feature type="transmembrane region" description="Helical" evidence="6">
    <location>
        <begin position="240"/>
        <end position="259"/>
    </location>
</feature>
<sequence>MPRPMSAPAASAPPQSALTRHEWALLASAYLSQFVALGFFFMALTAILRGQGVPLAQLGWLYMLGLVPSLKFLWAPLMDRWGFGVRGHYGKWLALMQALLIASLLALSQLPMQAGAAPPMRALVAGSVAIALLTACQDMAADGLSCRLLGPRQRGLGNAVQLAGGLLGFAMGGGGVLMLYEAWGWQVAVLSLTLLNLLPLALALTYREPAHARPVPAARQARMRDYWRQLLDFWRQPRTGWAWALFIASLPVGAGMAYGVLTPMLVDLGWSMGQIGRVVHLYATVPGVIGVLALGLAMRRWSPAHALRWVLPAQALAVALLAAPLLHGAGQAWVLLGVIGYMALYMPLETLAAALMMGRASARAPATDFSMQHGLYSTAGHAAGALALPLAGRFGYGALLLLATGIGLLLCLVAPWLWRRAGQDDPPTSITPCSPSHPA</sequence>
<dbReference type="PANTHER" id="PTHR12778">
    <property type="entry name" value="SOLUTE CARRIER FAMILY 33 ACETYL-COA TRANSPORTER -RELATED"/>
    <property type="match status" value="1"/>
</dbReference>
<dbReference type="SUPFAM" id="SSF103473">
    <property type="entry name" value="MFS general substrate transporter"/>
    <property type="match status" value="1"/>
</dbReference>
<dbReference type="OrthoDB" id="9812189at2"/>
<evidence type="ECO:0000256" key="3">
    <source>
        <dbReference type="ARBA" id="ARBA00022692"/>
    </source>
</evidence>
<comment type="caution">
    <text evidence="7">The sequence shown here is derived from an EMBL/GenBank/DDBJ whole genome shotgun (WGS) entry which is preliminary data.</text>
</comment>
<keyword evidence="4 6" id="KW-1133">Transmembrane helix</keyword>
<dbReference type="AlphaFoldDB" id="A0A3M6RIF3"/>
<feature type="transmembrane region" description="Helical" evidence="6">
    <location>
        <begin position="60"/>
        <end position="77"/>
    </location>
</feature>
<keyword evidence="2" id="KW-0813">Transport</keyword>
<gene>
    <name evidence="7" type="ORF">EBQ34_09025</name>
</gene>
<protein>
    <submittedName>
        <fullName evidence="7">MFS transporter</fullName>
    </submittedName>
</protein>
<feature type="transmembrane region" description="Helical" evidence="6">
    <location>
        <begin position="279"/>
        <end position="297"/>
    </location>
</feature>
<evidence type="ECO:0000313" key="8">
    <source>
        <dbReference type="Proteomes" id="UP000275180"/>
    </source>
</evidence>
<keyword evidence="3 6" id="KW-0812">Transmembrane</keyword>
<feature type="transmembrane region" description="Helical" evidence="6">
    <location>
        <begin position="23"/>
        <end position="48"/>
    </location>
</feature>
<dbReference type="GO" id="GO:0016020">
    <property type="term" value="C:membrane"/>
    <property type="evidence" value="ECO:0007669"/>
    <property type="project" value="UniProtKB-SubCell"/>
</dbReference>
<name>A0A3M6RIF3_9BURK</name>
<feature type="transmembrane region" description="Helical" evidence="6">
    <location>
        <begin position="332"/>
        <end position="355"/>
    </location>
</feature>
<reference evidence="7 8" key="1">
    <citation type="submission" date="2018-10" db="EMBL/GenBank/DDBJ databases">
        <title>Comamonadaceae CDC group NO-1 genome sequencing and assembly.</title>
        <authorList>
            <person name="Bernier A.-M."/>
            <person name="Bernard K."/>
        </authorList>
    </citation>
    <scope>NUCLEOTIDE SEQUENCE [LARGE SCALE GENOMIC DNA]</scope>
    <source>
        <strain evidence="7 8">NML180582</strain>
    </source>
</reference>